<dbReference type="Proteomes" id="UP001634394">
    <property type="component" value="Unassembled WGS sequence"/>
</dbReference>
<keyword evidence="4 6" id="KW-1133">Transmembrane helix</keyword>
<evidence type="ECO:0008006" key="9">
    <source>
        <dbReference type="Google" id="ProtNLM"/>
    </source>
</evidence>
<name>A0ABD3WJD4_SINWO</name>
<evidence type="ECO:0000256" key="1">
    <source>
        <dbReference type="ARBA" id="ARBA00004141"/>
    </source>
</evidence>
<feature type="transmembrane region" description="Helical" evidence="6">
    <location>
        <begin position="54"/>
        <end position="85"/>
    </location>
</feature>
<dbReference type="EMBL" id="JBJQND010000006">
    <property type="protein sequence ID" value="KAL3874084.1"/>
    <property type="molecule type" value="Genomic_DNA"/>
</dbReference>
<dbReference type="Pfam" id="PF03311">
    <property type="entry name" value="Cornichon"/>
    <property type="match status" value="1"/>
</dbReference>
<gene>
    <name evidence="7" type="ORF">ACJMK2_037147</name>
</gene>
<accession>A0ABD3WJD4</accession>
<feature type="transmembrane region" description="Helical" evidence="6">
    <location>
        <begin position="117"/>
        <end position="139"/>
    </location>
</feature>
<reference evidence="7 8" key="1">
    <citation type="submission" date="2024-11" db="EMBL/GenBank/DDBJ databases">
        <title>Chromosome-level genome assembly of the freshwater bivalve Anodonta woodiana.</title>
        <authorList>
            <person name="Chen X."/>
        </authorList>
    </citation>
    <scope>NUCLEOTIDE SEQUENCE [LARGE SCALE GENOMIC DNA]</scope>
    <source>
        <strain evidence="7">MN2024</strain>
        <tissue evidence="7">Gills</tissue>
    </source>
</reference>
<organism evidence="7 8">
    <name type="scientific">Sinanodonta woodiana</name>
    <name type="common">Chinese pond mussel</name>
    <name type="synonym">Anodonta woodiana</name>
    <dbReference type="NCBI Taxonomy" id="1069815"/>
    <lineage>
        <taxon>Eukaryota</taxon>
        <taxon>Metazoa</taxon>
        <taxon>Spiralia</taxon>
        <taxon>Lophotrochozoa</taxon>
        <taxon>Mollusca</taxon>
        <taxon>Bivalvia</taxon>
        <taxon>Autobranchia</taxon>
        <taxon>Heteroconchia</taxon>
        <taxon>Palaeoheterodonta</taxon>
        <taxon>Unionida</taxon>
        <taxon>Unionoidea</taxon>
        <taxon>Unionidae</taxon>
        <taxon>Unioninae</taxon>
        <taxon>Sinanodonta</taxon>
    </lineage>
</organism>
<evidence type="ECO:0000313" key="8">
    <source>
        <dbReference type="Proteomes" id="UP001634394"/>
    </source>
</evidence>
<evidence type="ECO:0000256" key="4">
    <source>
        <dbReference type="ARBA" id="ARBA00022989"/>
    </source>
</evidence>
<evidence type="ECO:0000256" key="5">
    <source>
        <dbReference type="ARBA" id="ARBA00023136"/>
    </source>
</evidence>
<feature type="transmembrane region" description="Helical" evidence="6">
    <location>
        <begin position="7"/>
        <end position="27"/>
    </location>
</feature>
<dbReference type="PANTHER" id="PTHR12290">
    <property type="entry name" value="CORNICHON-RELATED"/>
    <property type="match status" value="1"/>
</dbReference>
<evidence type="ECO:0000256" key="6">
    <source>
        <dbReference type="SAM" id="Phobius"/>
    </source>
</evidence>
<comment type="subcellular location">
    <subcellularLocation>
        <location evidence="1">Membrane</location>
        <topology evidence="1">Multi-pass membrane protein</topology>
    </subcellularLocation>
</comment>
<dbReference type="GO" id="GO:0016020">
    <property type="term" value="C:membrane"/>
    <property type="evidence" value="ECO:0007669"/>
    <property type="project" value="UniProtKB-SubCell"/>
</dbReference>
<comment type="similarity">
    <text evidence="2">Belongs to the cornichon family.</text>
</comment>
<protein>
    <recommendedName>
        <fullName evidence="9">Protein cornichon homolog 4</fullName>
    </recommendedName>
</protein>
<keyword evidence="5 6" id="KW-0472">Membrane</keyword>
<evidence type="ECO:0000256" key="2">
    <source>
        <dbReference type="ARBA" id="ARBA00010095"/>
    </source>
</evidence>
<keyword evidence="3 6" id="KW-0812">Transmembrane</keyword>
<dbReference type="SMART" id="SM01398">
    <property type="entry name" value="Cornichon"/>
    <property type="match status" value="1"/>
</dbReference>
<comment type="caution">
    <text evidence="7">The sequence shown here is derived from an EMBL/GenBank/DDBJ whole genome shotgun (WGS) entry which is preliminary data.</text>
</comment>
<keyword evidence="8" id="KW-1185">Reference proteome</keyword>
<dbReference type="AlphaFoldDB" id="A0ABD3WJD4"/>
<sequence length="144" mass="16549">MGFDGPLFTFALLDEGALLCLVVYFIVTLSDLECDYLNATSCCDKLNYWIIPELVAQVILTSLLLVTGHVFLFIFYAACTGWLVYSFAMKPSGNIGLYDPTEIHNKMKLKVHMKENLIKMGFHLVFFFIYLYMLIYSLLKKDDE</sequence>
<proteinExistence type="inferred from homology"/>
<dbReference type="InterPro" id="IPR003377">
    <property type="entry name" value="Cornichon"/>
</dbReference>
<evidence type="ECO:0000256" key="3">
    <source>
        <dbReference type="ARBA" id="ARBA00022692"/>
    </source>
</evidence>
<evidence type="ECO:0000313" key="7">
    <source>
        <dbReference type="EMBL" id="KAL3874084.1"/>
    </source>
</evidence>